<keyword evidence="2" id="KW-1185">Reference proteome</keyword>
<proteinExistence type="predicted"/>
<accession>A0A811S187</accession>
<organism evidence="1 2">
    <name type="scientific">Miscanthus lutarioriparius</name>
    <dbReference type="NCBI Taxonomy" id="422564"/>
    <lineage>
        <taxon>Eukaryota</taxon>
        <taxon>Viridiplantae</taxon>
        <taxon>Streptophyta</taxon>
        <taxon>Embryophyta</taxon>
        <taxon>Tracheophyta</taxon>
        <taxon>Spermatophyta</taxon>
        <taxon>Magnoliopsida</taxon>
        <taxon>Liliopsida</taxon>
        <taxon>Poales</taxon>
        <taxon>Poaceae</taxon>
        <taxon>PACMAD clade</taxon>
        <taxon>Panicoideae</taxon>
        <taxon>Andropogonodae</taxon>
        <taxon>Andropogoneae</taxon>
        <taxon>Saccharinae</taxon>
        <taxon>Miscanthus</taxon>
    </lineage>
</organism>
<dbReference type="EMBL" id="CAJGYO010000017">
    <property type="protein sequence ID" value="CAD6334834.1"/>
    <property type="molecule type" value="Genomic_DNA"/>
</dbReference>
<sequence>MDGGLLGREGGILLHGGVDGDLLCPERVVTFYAPGGDLLGPCGGILHCGGISTKGGGWLGREGGTLPRGSRSPTPSGGIATMEGGFLGPIGGIKHGGGIATKEGGWLGRRVVLSPWRQIPNHARWHCRVIVWAVHPPPSSKSVVDSVIATTTTIGDVVAPMILFLLLAMASL</sequence>
<comment type="caution">
    <text evidence="1">The sequence shown here is derived from an EMBL/GenBank/DDBJ whole genome shotgun (WGS) entry which is preliminary data.</text>
</comment>
<dbReference type="Proteomes" id="UP000604825">
    <property type="component" value="Unassembled WGS sequence"/>
</dbReference>
<evidence type="ECO:0000313" key="2">
    <source>
        <dbReference type="Proteomes" id="UP000604825"/>
    </source>
</evidence>
<reference evidence="1" key="1">
    <citation type="submission" date="2020-10" db="EMBL/GenBank/DDBJ databases">
        <authorList>
            <person name="Han B."/>
            <person name="Lu T."/>
            <person name="Zhao Q."/>
            <person name="Huang X."/>
            <person name="Zhao Y."/>
        </authorList>
    </citation>
    <scope>NUCLEOTIDE SEQUENCE</scope>
</reference>
<protein>
    <submittedName>
        <fullName evidence="1">Uncharacterized protein</fullName>
    </submittedName>
</protein>
<gene>
    <name evidence="1" type="ORF">NCGR_LOCUS58932</name>
</gene>
<dbReference type="AlphaFoldDB" id="A0A811S187"/>
<evidence type="ECO:0000313" key="1">
    <source>
        <dbReference type="EMBL" id="CAD6334834.1"/>
    </source>
</evidence>
<name>A0A811S187_9POAL</name>